<evidence type="ECO:0008006" key="4">
    <source>
        <dbReference type="Google" id="ProtNLM"/>
    </source>
</evidence>
<dbReference type="InterPro" id="IPR012674">
    <property type="entry name" value="Calycin"/>
</dbReference>
<protein>
    <recommendedName>
        <fullName evidence="4">Lipocalin-2 1</fullName>
    </recommendedName>
</protein>
<dbReference type="AlphaFoldDB" id="A0AAQ4E304"/>
<dbReference type="Proteomes" id="UP001321473">
    <property type="component" value="Unassembled WGS sequence"/>
</dbReference>
<reference evidence="2 3" key="1">
    <citation type="journal article" date="2023" name="Arcadia Sci">
        <title>De novo assembly of a long-read Amblyomma americanum tick genome.</title>
        <authorList>
            <person name="Chou S."/>
            <person name="Poskanzer K.E."/>
            <person name="Rollins M."/>
            <person name="Thuy-Boun P.S."/>
        </authorList>
    </citation>
    <scope>NUCLEOTIDE SEQUENCE [LARGE SCALE GENOMIC DNA]</scope>
    <source>
        <strain evidence="2">F_SG_1</strain>
        <tissue evidence="2">Salivary glands</tissue>
    </source>
</reference>
<dbReference type="Gene3D" id="2.40.128.20">
    <property type="match status" value="1"/>
</dbReference>
<dbReference type="EMBL" id="JARKHS020023100">
    <property type="protein sequence ID" value="KAK8769089.1"/>
    <property type="molecule type" value="Genomic_DNA"/>
</dbReference>
<evidence type="ECO:0000313" key="3">
    <source>
        <dbReference type="Proteomes" id="UP001321473"/>
    </source>
</evidence>
<organism evidence="2 3">
    <name type="scientific">Amblyomma americanum</name>
    <name type="common">Lone star tick</name>
    <dbReference type="NCBI Taxonomy" id="6943"/>
    <lineage>
        <taxon>Eukaryota</taxon>
        <taxon>Metazoa</taxon>
        <taxon>Ecdysozoa</taxon>
        <taxon>Arthropoda</taxon>
        <taxon>Chelicerata</taxon>
        <taxon>Arachnida</taxon>
        <taxon>Acari</taxon>
        <taxon>Parasitiformes</taxon>
        <taxon>Ixodida</taxon>
        <taxon>Ixodoidea</taxon>
        <taxon>Ixodidae</taxon>
        <taxon>Amblyomminae</taxon>
        <taxon>Amblyomma</taxon>
    </lineage>
</organism>
<gene>
    <name evidence="2" type="ORF">V5799_014445</name>
</gene>
<keyword evidence="1" id="KW-0732">Signal</keyword>
<evidence type="ECO:0000313" key="2">
    <source>
        <dbReference type="EMBL" id="KAK8769089.1"/>
    </source>
</evidence>
<sequence length="177" mass="20269">MARTLISMHRLIANAAALLAITLPFLEIGSHAGRRIDEETYYYDSQDIYKAFGISKRLWLHTQNFVRDKTSGRKCTYFEIEDINENGMNYTSYYTFMSGSKGQMHYHGKFYKTPPVNIEERNKTNALNVSMTSGYACMVLVKDPPVSNTMPKNCSLVYRHACNKSGISEQIYENSCQ</sequence>
<accession>A0AAQ4E304</accession>
<feature type="chain" id="PRO_5042975381" description="Lipocalin-2 1" evidence="1">
    <location>
        <begin position="33"/>
        <end position="177"/>
    </location>
</feature>
<feature type="signal peptide" evidence="1">
    <location>
        <begin position="1"/>
        <end position="32"/>
    </location>
</feature>
<keyword evidence="3" id="KW-1185">Reference proteome</keyword>
<evidence type="ECO:0000256" key="1">
    <source>
        <dbReference type="SAM" id="SignalP"/>
    </source>
</evidence>
<proteinExistence type="predicted"/>
<name>A0AAQ4E304_AMBAM</name>
<dbReference type="SUPFAM" id="SSF50814">
    <property type="entry name" value="Lipocalins"/>
    <property type="match status" value="1"/>
</dbReference>
<comment type="caution">
    <text evidence="2">The sequence shown here is derived from an EMBL/GenBank/DDBJ whole genome shotgun (WGS) entry which is preliminary data.</text>
</comment>